<sequence length="513" mass="53365">MGTARLWLQSRNTSNATALEETSPAPASAPLLVTSDGIARVSRRPKQIVTGGGAPPATSTDLLPEGQASRWARPEVTRHSTESGLESIPVLALGPVASMMDPKGTNVMRTLLLPSDTIVWGDPNMNVEWGKLKYLTSATRKRWQPQKYQPTPGGKLAGVRNAHSSGACSVFALLLAVGFQPEDVSPQGLLGLLGLVDLLGLLGLVDLLGLLVSTRATSHPCQAEVKAACSVERGPGGPYQQTLAAEGSKKQGHGGPFRPRCGCGSGSGSGRDPALHMLHPHPHPGPVASTSQGSAFLCSGRTASPGPSFVTFTRLAPATALMKELAQGRDPALHMLHPHPHPGPVASTSQGSAFLCSGRTASPGPSFVTFTRLAPATALMKELAQGRLGVRSGPGESARPGGKGLSAPFRLRTCDCLAPFMAAFPLWVSAGTLLKTDYCPPANRRSLTAGCARSGRYGVECGLCQAGLGRDVDTGLQGSEKWSWPCGTASVAARAITRCPRQPDGQCPADARQ</sequence>
<protein>
    <submittedName>
        <fullName evidence="2">Uncharacterized protein</fullName>
    </submittedName>
</protein>
<gene>
    <name evidence="2" type="ORF">TREES_T100020663</name>
</gene>
<dbReference type="Proteomes" id="UP000011518">
    <property type="component" value="Unassembled WGS sequence"/>
</dbReference>
<evidence type="ECO:0000313" key="3">
    <source>
        <dbReference type="Proteomes" id="UP000011518"/>
    </source>
</evidence>
<dbReference type="AlphaFoldDB" id="L9KLE0"/>
<reference evidence="3" key="1">
    <citation type="submission" date="2012-07" db="EMBL/GenBank/DDBJ databases">
        <title>Genome of the Chinese tree shrew, a rising model animal genetically related to primates.</title>
        <authorList>
            <person name="Zhang G."/>
            <person name="Fan Y."/>
            <person name="Yao Y."/>
            <person name="Huang Z."/>
        </authorList>
    </citation>
    <scope>NUCLEOTIDE SEQUENCE [LARGE SCALE GENOMIC DNA]</scope>
</reference>
<accession>L9KLE0</accession>
<proteinExistence type="predicted"/>
<organism evidence="2 3">
    <name type="scientific">Tupaia chinensis</name>
    <name type="common">Chinese tree shrew</name>
    <name type="synonym">Tupaia belangeri chinensis</name>
    <dbReference type="NCBI Taxonomy" id="246437"/>
    <lineage>
        <taxon>Eukaryota</taxon>
        <taxon>Metazoa</taxon>
        <taxon>Chordata</taxon>
        <taxon>Craniata</taxon>
        <taxon>Vertebrata</taxon>
        <taxon>Euteleostomi</taxon>
        <taxon>Mammalia</taxon>
        <taxon>Eutheria</taxon>
        <taxon>Euarchontoglires</taxon>
        <taxon>Scandentia</taxon>
        <taxon>Tupaiidae</taxon>
        <taxon>Tupaia</taxon>
    </lineage>
</organism>
<evidence type="ECO:0000313" key="2">
    <source>
        <dbReference type="EMBL" id="ELW63538.1"/>
    </source>
</evidence>
<dbReference type="EMBL" id="KB320773">
    <property type="protein sequence ID" value="ELW63538.1"/>
    <property type="molecule type" value="Genomic_DNA"/>
</dbReference>
<keyword evidence="3" id="KW-1185">Reference proteome</keyword>
<feature type="compositionally biased region" description="Basic and acidic residues" evidence="1">
    <location>
        <begin position="72"/>
        <end position="81"/>
    </location>
</feature>
<dbReference type="InParanoid" id="L9KLE0"/>
<name>L9KLE0_TUPCH</name>
<feature type="region of interest" description="Disordered" evidence="1">
    <location>
        <begin position="44"/>
        <end position="83"/>
    </location>
</feature>
<evidence type="ECO:0000256" key="1">
    <source>
        <dbReference type="SAM" id="MobiDB-lite"/>
    </source>
</evidence>
<reference evidence="3" key="2">
    <citation type="journal article" date="2013" name="Nat. Commun.">
        <title>Genome of the Chinese tree shrew.</title>
        <authorList>
            <person name="Fan Y."/>
            <person name="Huang Z.Y."/>
            <person name="Cao C.C."/>
            <person name="Chen C.S."/>
            <person name="Chen Y.X."/>
            <person name="Fan D.D."/>
            <person name="He J."/>
            <person name="Hou H.L."/>
            <person name="Hu L."/>
            <person name="Hu X.T."/>
            <person name="Jiang X.T."/>
            <person name="Lai R."/>
            <person name="Lang Y.S."/>
            <person name="Liang B."/>
            <person name="Liao S.G."/>
            <person name="Mu D."/>
            <person name="Ma Y.Y."/>
            <person name="Niu Y.Y."/>
            <person name="Sun X.Q."/>
            <person name="Xia J.Q."/>
            <person name="Xiao J."/>
            <person name="Xiong Z.Q."/>
            <person name="Xu L."/>
            <person name="Yang L."/>
            <person name="Zhang Y."/>
            <person name="Zhao W."/>
            <person name="Zhao X.D."/>
            <person name="Zheng Y.T."/>
            <person name="Zhou J.M."/>
            <person name="Zhu Y.B."/>
            <person name="Zhang G.J."/>
            <person name="Wang J."/>
            <person name="Yao Y.G."/>
        </authorList>
    </citation>
    <scope>NUCLEOTIDE SEQUENCE [LARGE SCALE GENOMIC DNA]</scope>
</reference>